<dbReference type="CDD" id="cd01234">
    <property type="entry name" value="PH_CADPS"/>
    <property type="match status" value="1"/>
</dbReference>
<name>A0A8J1MUU0_XENLA</name>
<dbReference type="RefSeq" id="XP_041445216.1">
    <property type="nucleotide sequence ID" value="XM_041589282.1"/>
</dbReference>
<dbReference type="InterPro" id="IPR000008">
    <property type="entry name" value="C2_dom"/>
</dbReference>
<evidence type="ECO:0000256" key="3">
    <source>
        <dbReference type="ARBA" id="ARBA00022483"/>
    </source>
</evidence>
<organism evidence="16 17">
    <name type="scientific">Xenopus laevis</name>
    <name type="common">African clawed frog</name>
    <dbReference type="NCBI Taxonomy" id="8355"/>
    <lineage>
        <taxon>Eukaryota</taxon>
        <taxon>Metazoa</taxon>
        <taxon>Chordata</taxon>
        <taxon>Craniata</taxon>
        <taxon>Vertebrata</taxon>
        <taxon>Euteleostomi</taxon>
        <taxon>Amphibia</taxon>
        <taxon>Batrachia</taxon>
        <taxon>Anura</taxon>
        <taxon>Pipoidea</taxon>
        <taxon>Pipidae</taxon>
        <taxon>Xenopodinae</taxon>
        <taxon>Xenopus</taxon>
        <taxon>Xenopus</taxon>
    </lineage>
</organism>
<dbReference type="GO" id="GO:0008289">
    <property type="term" value="F:lipid binding"/>
    <property type="evidence" value="ECO:0007669"/>
    <property type="project" value="UniProtKB-KW"/>
</dbReference>
<dbReference type="GO" id="GO:0015031">
    <property type="term" value="P:protein transport"/>
    <property type="evidence" value="ECO:0007669"/>
    <property type="project" value="UniProtKB-KW"/>
</dbReference>
<dbReference type="PANTHER" id="PTHR12166:SF6">
    <property type="entry name" value="CALCIUM-DEPENDENT SECRETION ACTIVATOR 1"/>
    <property type="match status" value="1"/>
</dbReference>
<dbReference type="SMART" id="SM01145">
    <property type="entry name" value="DUF1041"/>
    <property type="match status" value="1"/>
</dbReference>
<dbReference type="GO" id="GO:0098793">
    <property type="term" value="C:presynapse"/>
    <property type="evidence" value="ECO:0007669"/>
    <property type="project" value="GOC"/>
</dbReference>
<keyword evidence="16" id="KW-1185">Reference proteome</keyword>
<gene>
    <name evidence="17" type="primary">cadps.L</name>
    <name evidence="17" type="synonym">cadps</name>
    <name evidence="17" type="synonym">caps</name>
    <name evidence="17" type="synonym">CAPS-1</name>
    <name evidence="17" type="synonym">caps1</name>
</gene>
<keyword evidence="4" id="KW-0479">Metal-binding</keyword>
<feature type="region of interest" description="Disordered" evidence="12">
    <location>
        <begin position="1428"/>
        <end position="1450"/>
    </location>
</feature>
<feature type="region of interest" description="Disordered" evidence="12">
    <location>
        <begin position="738"/>
        <end position="798"/>
    </location>
</feature>
<evidence type="ECO:0000259" key="15">
    <source>
        <dbReference type="PROSITE" id="PS51258"/>
    </source>
</evidence>
<evidence type="ECO:0000256" key="7">
    <source>
        <dbReference type="ARBA" id="ARBA00023018"/>
    </source>
</evidence>
<comment type="subcellular location">
    <subcellularLocation>
        <location evidence="1">Cytoplasmic vesicle membrane</location>
    </subcellularLocation>
    <subcellularLocation>
        <location evidence="11">Synapse</location>
    </subcellularLocation>
</comment>
<dbReference type="OrthoDB" id="10063282at2759"/>
<dbReference type="InterPro" id="IPR011993">
    <property type="entry name" value="PH-like_dom_sf"/>
</dbReference>
<feature type="compositionally biased region" description="Acidic residues" evidence="12">
    <location>
        <begin position="1"/>
        <end position="19"/>
    </location>
</feature>
<evidence type="ECO:0000313" key="16">
    <source>
        <dbReference type="Proteomes" id="UP000186698"/>
    </source>
</evidence>
<dbReference type="PROSITE" id="PS50004">
    <property type="entry name" value="C2"/>
    <property type="match status" value="1"/>
</dbReference>
<dbReference type="SMART" id="SM00233">
    <property type="entry name" value="PH"/>
    <property type="match status" value="1"/>
</dbReference>
<evidence type="ECO:0000313" key="17">
    <source>
        <dbReference type="RefSeq" id="XP_041445216.1"/>
    </source>
</evidence>
<keyword evidence="3" id="KW-0268">Exocytosis</keyword>
<keyword evidence="8" id="KW-0446">Lipid-binding</keyword>
<evidence type="ECO:0000256" key="4">
    <source>
        <dbReference type="ARBA" id="ARBA00022723"/>
    </source>
</evidence>
<dbReference type="SUPFAM" id="SSF50729">
    <property type="entry name" value="PH domain-like"/>
    <property type="match status" value="1"/>
</dbReference>
<dbReference type="GO" id="GO:0046872">
    <property type="term" value="F:metal ion binding"/>
    <property type="evidence" value="ECO:0007669"/>
    <property type="project" value="UniProtKB-KW"/>
</dbReference>
<dbReference type="FunFam" id="2.30.29.30:FF:000007">
    <property type="entry name" value="Calcium-dependent secretion activator 2 isoform B"/>
    <property type="match status" value="1"/>
</dbReference>
<evidence type="ECO:0000256" key="11">
    <source>
        <dbReference type="ARBA" id="ARBA00034103"/>
    </source>
</evidence>
<evidence type="ECO:0000256" key="1">
    <source>
        <dbReference type="ARBA" id="ARBA00004156"/>
    </source>
</evidence>
<feature type="region of interest" description="Disordered" evidence="12">
    <location>
        <begin position="1"/>
        <end position="77"/>
    </location>
</feature>
<keyword evidence="6" id="KW-0653">Protein transport</keyword>
<sequence>MLDPSSSEEEAEEVVEEPEIKEGQAPTTGTRLSPSRTSESSGGLQPSSRSSSVRPSSPSPSVVSEKEKEELEKLQKEEEERKRKLQLYVFVMRCIAYPFNAKQPTDMARRQQKISKQQLQTVKDRFQAFFNGETQIVADEAFMNAVQSYYEVFLKSDRVARMVQSGGCSANDSREVFKKHIEKRVRSLPEIDGLSKETVLSSWIAKFDAIYRGEEDPRKQQARMTASAASELILSKEQLYEMFQQILGIKKFEHQLLYNACQLDNLDEQAAQIRRELDGRLQMADQIARERKFPKFVSKEMENMYIEELKSSVNLLMANLESMPVSKGGSEFKLQKLKRSHNTSIIDMGEENENQLSKSDVVLSFSLEVVIMEVQGLKSLAPNRIVYCTMEVEGGQKLQTDQAEASKPMWGTQGDFSTTHALPAVKVKLFTESTGVLALEDKELGRVVLHPTPNSPKQSEWHKMTVSKNCPDHDLKIKLAVRMDKPQNMKHCGYLWVIGKNVWKRWKKRFFVLVQVSQYTFAMCSYREKKAEPQELLQLDGYTVDYTDPQPGLEGGRSFFNAVKEGDTVIFASDDEQDRILWVQAMYRATGQSHKPVPPTQVQKLNAKGGNVPQLDAPISQFSGLKDADRAQKHGMDEFISSNPCNFDHATLFEMVQRLTLDHRLNDSYSCLGWFSPGQVFVLDEYCARYGVRGCHRHLCYLGDLLERAENGSMVDPTLLHYSFAFCASHVHGNSPLLPELLGGSSQNQEGEGSKVPAPSATEPEPKKDSKRDSKKRKDSKSQTNPEPKRPDGIGTVTVEEKERFEEIKERLRLLLENQITHFRYCFPFGRPEGALKATLSLLERVLMKDIVTPVPQEDVKNVIRKCLEQAALVNYTRLSEYAKIEGKKREMYEHPVFCLASQVMDLTIQNQKDAVHRPKPKPPPVPPPIQTQANLLNQRLKGMNKQIPKNVGRLITPAKKLEDTIRLAELVIEVLQQNEEHHAEGKEAFAWWSDLMVEHAETFLSLFAVDMDAALEVQPPDSWESFPLFQLINDFLRSDYNLCNGKFHKHLQDLFAPLVVRYVDLMESSIAQSIHRGFERESWEPVKSLTSNLPNVNLPNVNLPKVPVTLPVNLPQMPSFSAPSWMAAIYDSDNGSATSEDLFWKLDALQTFIRDLHWPEEEFGKHLEQRLKLMASDMIESCVKRTRIAFEVKLQKTSRSTDFRVPQSICTMFNVMVDAKAQSTKLCSMEMGQEFAKQWHQYHSKIDELIEETVKEMITLLVAKFVTILEGVLSKLSRYDEGTLFSSFLSFTVKAASKYVDVPKPGMDLADAYVTFIRHSQDVLRDKVNEEIYIERLFDKRLDGNSSVMYLRIFEQWYTSSMNVVCTWLTDRMDLQLHIYQLKTLIRIVKKTYRDFRLQGVLDSTLNSKTYDTVRNRLTVEEATASVSEGGGLQGITMKDSDEEDEEDD</sequence>
<evidence type="ECO:0000256" key="9">
    <source>
        <dbReference type="ARBA" id="ARBA00023136"/>
    </source>
</evidence>
<dbReference type="GO" id="GO:0045921">
    <property type="term" value="P:positive regulation of exocytosis"/>
    <property type="evidence" value="ECO:0000318"/>
    <property type="project" value="GO_Central"/>
</dbReference>
<keyword evidence="2" id="KW-0813">Transport</keyword>
<protein>
    <submittedName>
        <fullName evidence="17">Calcium-dependent secretion activator 1 isoform X1</fullName>
    </submittedName>
</protein>
<dbReference type="PROSITE" id="PS51258">
    <property type="entry name" value="MHD1"/>
    <property type="match status" value="1"/>
</dbReference>
<reference evidence="17" key="1">
    <citation type="submission" date="2025-08" db="UniProtKB">
        <authorList>
            <consortium name="RefSeq"/>
        </authorList>
    </citation>
    <scope>IDENTIFICATION</scope>
    <source>
        <strain evidence="17">J_2021</strain>
        <tissue evidence="17">Erythrocytes</tissue>
    </source>
</reference>
<dbReference type="InterPro" id="IPR014770">
    <property type="entry name" value="Munc13_1"/>
</dbReference>
<evidence type="ECO:0000256" key="5">
    <source>
        <dbReference type="ARBA" id="ARBA00022837"/>
    </source>
</evidence>
<dbReference type="GeneID" id="444685"/>
<keyword evidence="9" id="KW-0472">Membrane</keyword>
<dbReference type="GO" id="GO:1990504">
    <property type="term" value="P:dense core granule exocytosis"/>
    <property type="evidence" value="ECO:0007669"/>
    <property type="project" value="InterPro"/>
</dbReference>
<dbReference type="InterPro" id="IPR010439">
    <property type="entry name" value="MUN_dom"/>
</dbReference>
<accession>A0A8J1MUU0</accession>
<dbReference type="InterPro" id="IPR057457">
    <property type="entry name" value="CAPS_C2"/>
</dbReference>
<dbReference type="GO" id="GO:0016079">
    <property type="term" value="P:synaptic vesicle exocytosis"/>
    <property type="evidence" value="ECO:0007669"/>
    <property type="project" value="InterPro"/>
</dbReference>
<feature type="compositionally biased region" description="Low complexity" evidence="12">
    <location>
        <begin position="38"/>
        <end position="63"/>
    </location>
</feature>
<feature type="compositionally biased region" description="Polar residues" evidence="12">
    <location>
        <begin position="25"/>
        <end position="37"/>
    </location>
</feature>
<dbReference type="InterPro" id="IPR001849">
    <property type="entry name" value="PH_domain"/>
</dbReference>
<dbReference type="CTD" id="444685"/>
<dbReference type="Pfam" id="PF06292">
    <property type="entry name" value="MUN"/>
    <property type="match status" value="2"/>
</dbReference>
<dbReference type="Proteomes" id="UP000186698">
    <property type="component" value="Chromosome 4L"/>
</dbReference>
<evidence type="ECO:0000256" key="12">
    <source>
        <dbReference type="SAM" id="MobiDB-lite"/>
    </source>
</evidence>
<evidence type="ECO:0000259" key="14">
    <source>
        <dbReference type="PROSITE" id="PS50004"/>
    </source>
</evidence>
<evidence type="ECO:0000256" key="6">
    <source>
        <dbReference type="ARBA" id="ARBA00022927"/>
    </source>
</evidence>
<feature type="compositionally biased region" description="Low complexity" evidence="12">
    <location>
        <begin position="738"/>
        <end position="751"/>
    </location>
</feature>
<dbReference type="GO" id="GO:0030659">
    <property type="term" value="C:cytoplasmic vesicle membrane"/>
    <property type="evidence" value="ECO:0007669"/>
    <property type="project" value="UniProtKB-SubCell"/>
</dbReference>
<keyword evidence="7" id="KW-0770">Synapse</keyword>
<feature type="compositionally biased region" description="Basic and acidic residues" evidence="12">
    <location>
        <begin position="64"/>
        <end position="77"/>
    </location>
</feature>
<dbReference type="Gene3D" id="2.30.29.30">
    <property type="entry name" value="Pleckstrin-homology domain (PH domain)/Phosphotyrosine-binding domain (PTB)"/>
    <property type="match status" value="1"/>
</dbReference>
<dbReference type="GO" id="GO:0098978">
    <property type="term" value="C:glutamatergic synapse"/>
    <property type="evidence" value="ECO:0000318"/>
    <property type="project" value="GO_Central"/>
</dbReference>
<dbReference type="InterPro" id="IPR033227">
    <property type="entry name" value="CAPS"/>
</dbReference>
<proteinExistence type="predicted"/>
<evidence type="ECO:0000259" key="13">
    <source>
        <dbReference type="PROSITE" id="PS50003"/>
    </source>
</evidence>
<evidence type="ECO:0000256" key="2">
    <source>
        <dbReference type="ARBA" id="ARBA00022448"/>
    </source>
</evidence>
<dbReference type="GO" id="GO:0006887">
    <property type="term" value="P:exocytosis"/>
    <property type="evidence" value="ECO:0000318"/>
    <property type="project" value="GO_Central"/>
</dbReference>
<feature type="domain" description="C2" evidence="14">
    <location>
        <begin position="347"/>
        <end position="462"/>
    </location>
</feature>
<keyword evidence="5" id="KW-0106">Calcium</keyword>
<dbReference type="PANTHER" id="PTHR12166">
    <property type="entry name" value="CALCIUM-DEPENDENT SECRETION ACTIVATOR"/>
    <property type="match status" value="1"/>
</dbReference>
<feature type="domain" description="PH" evidence="13">
    <location>
        <begin position="488"/>
        <end position="591"/>
    </location>
</feature>
<evidence type="ECO:0000256" key="10">
    <source>
        <dbReference type="ARBA" id="ARBA00023329"/>
    </source>
</evidence>
<dbReference type="Pfam" id="PF25341">
    <property type="entry name" value="C2_CAPS"/>
    <property type="match status" value="1"/>
</dbReference>
<feature type="domain" description="MHD1" evidence="15">
    <location>
        <begin position="1010"/>
        <end position="1187"/>
    </location>
</feature>
<dbReference type="Pfam" id="PF00169">
    <property type="entry name" value="PH"/>
    <property type="match status" value="1"/>
</dbReference>
<dbReference type="PROSITE" id="PS50003">
    <property type="entry name" value="PH_DOMAIN"/>
    <property type="match status" value="1"/>
</dbReference>
<evidence type="ECO:0000256" key="8">
    <source>
        <dbReference type="ARBA" id="ARBA00023121"/>
    </source>
</evidence>
<keyword evidence="10" id="KW-0968">Cytoplasmic vesicle</keyword>